<evidence type="ECO:0000313" key="3">
    <source>
        <dbReference type="EMBL" id="SIN74581.1"/>
    </source>
</evidence>
<dbReference type="PANTHER" id="PTHR38038:SF1">
    <property type="entry name" value="PENICILLIN-BINDING PROTEIN ACTIVATOR LPOA"/>
    <property type="match status" value="1"/>
</dbReference>
<dbReference type="PANTHER" id="PTHR38038">
    <property type="entry name" value="PENICILLIN-BINDING PROTEIN ACTIVATOR LPOA"/>
    <property type="match status" value="1"/>
</dbReference>
<feature type="region of interest" description="Disordered" evidence="2">
    <location>
        <begin position="34"/>
        <end position="55"/>
    </location>
</feature>
<keyword evidence="4" id="KW-1185">Reference proteome</keyword>
<dbReference type="RefSeq" id="WP_074200738.1">
    <property type="nucleotide sequence ID" value="NZ_FSRE01000001.1"/>
</dbReference>
<dbReference type="InterPro" id="IPR007443">
    <property type="entry name" value="LpoA"/>
</dbReference>
<dbReference type="Proteomes" id="UP000198461">
    <property type="component" value="Unassembled WGS sequence"/>
</dbReference>
<gene>
    <name evidence="3" type="ORF">SAMN05443662_0429</name>
</gene>
<accession>A0A1N6DUZ8</accession>
<evidence type="ECO:0000256" key="1">
    <source>
        <dbReference type="ARBA" id="ARBA00023136"/>
    </source>
</evidence>
<dbReference type="CDD" id="cd06339">
    <property type="entry name" value="PBP1_YraM_LppC_lipoprotein-like"/>
    <property type="match status" value="1"/>
</dbReference>
<name>A0A1N6DUZ8_9GAMM</name>
<dbReference type="EMBL" id="FSRE01000001">
    <property type="protein sequence ID" value="SIN74581.1"/>
    <property type="molecule type" value="Genomic_DNA"/>
</dbReference>
<dbReference type="GO" id="GO:0031241">
    <property type="term" value="C:periplasmic side of cell outer membrane"/>
    <property type="evidence" value="ECO:0007669"/>
    <property type="project" value="TreeGrafter"/>
</dbReference>
<proteinExistence type="predicted"/>
<dbReference type="GO" id="GO:0009252">
    <property type="term" value="P:peptidoglycan biosynthetic process"/>
    <property type="evidence" value="ECO:0007669"/>
    <property type="project" value="TreeGrafter"/>
</dbReference>
<dbReference type="STRING" id="364032.SAMN05443662_0429"/>
<sequence length="495" mass="56108">MQGFLDDVQNNRVDIVMRFLWLLPLLLTLSQCAQPPRKPAPQTSPPPLEAAPPQQSLQTAIQQARQRGDWERFILQSEALWQLSSDADRAAIEVAIWSQLRKLPPESRAHLSESPYLQVRAWVDLVDFMNAKTCCLQQRAQDLKWLYPRAIYWHHLLPALTRAPTAPRHVAVLLPLQGRYAPVAQSIRAGMIKQLYSQRIPQLQLTFHDTSSRERLQKGYAALLSTPADAVIGPLLPENIAWISQRGMLPAWLLNDRINGYGYSLHYTRSNEIDMLVAWLHALGARRIGIFSEQTPSAQRITQELMDTWMQTPSHTAIAANYDLNPRKIRYTFDHLLHIDLSKARKNNLQYTLNHPLAFQPRPRQDLQALVIATRPKIAAVINPLRAFYGLKTPVLGTSLLMHESLHTSAIATRDLKHIPFPGMPVLLNPDPYANRLEAYGADALWLSTHPLPKGTCAQRLTGRLGFDEHGDLTRRLIWLQYSSDGSITRTGDTP</sequence>
<dbReference type="GO" id="GO:0030234">
    <property type="term" value="F:enzyme regulator activity"/>
    <property type="evidence" value="ECO:0007669"/>
    <property type="project" value="TreeGrafter"/>
</dbReference>
<dbReference type="InterPro" id="IPR028082">
    <property type="entry name" value="Peripla_BP_I"/>
</dbReference>
<dbReference type="Pfam" id="PF04348">
    <property type="entry name" value="LppC"/>
    <property type="match status" value="1"/>
</dbReference>
<dbReference type="AlphaFoldDB" id="A0A1N6DUZ8"/>
<protein>
    <submittedName>
        <fullName evidence="3">Outer membrane lipoprotein LpoA, binds and activates PBP1a</fullName>
    </submittedName>
</protein>
<feature type="compositionally biased region" description="Pro residues" evidence="2">
    <location>
        <begin position="36"/>
        <end position="50"/>
    </location>
</feature>
<organism evidence="3 4">
    <name type="scientific">Sulfurivirga caldicuralii</name>
    <dbReference type="NCBI Taxonomy" id="364032"/>
    <lineage>
        <taxon>Bacteria</taxon>
        <taxon>Pseudomonadati</taxon>
        <taxon>Pseudomonadota</taxon>
        <taxon>Gammaproteobacteria</taxon>
        <taxon>Thiotrichales</taxon>
        <taxon>Piscirickettsiaceae</taxon>
        <taxon>Sulfurivirga</taxon>
    </lineage>
</organism>
<keyword evidence="3" id="KW-0449">Lipoprotein</keyword>
<reference evidence="4" key="1">
    <citation type="submission" date="2016-11" db="EMBL/GenBank/DDBJ databases">
        <authorList>
            <person name="Varghese N."/>
            <person name="Submissions S."/>
        </authorList>
    </citation>
    <scope>NUCLEOTIDE SEQUENCE [LARGE SCALE GENOMIC DNA]</scope>
    <source>
        <strain evidence="4">DSM 17737</strain>
    </source>
</reference>
<evidence type="ECO:0000313" key="4">
    <source>
        <dbReference type="Proteomes" id="UP000198461"/>
    </source>
</evidence>
<evidence type="ECO:0000256" key="2">
    <source>
        <dbReference type="SAM" id="MobiDB-lite"/>
    </source>
</evidence>
<dbReference type="SUPFAM" id="SSF53822">
    <property type="entry name" value="Periplasmic binding protein-like I"/>
    <property type="match status" value="1"/>
</dbReference>
<keyword evidence="1" id="KW-0472">Membrane</keyword>
<dbReference type="Gene3D" id="3.40.50.2300">
    <property type="match status" value="2"/>
</dbReference>